<dbReference type="InterPro" id="IPR027417">
    <property type="entry name" value="P-loop_NTPase"/>
</dbReference>
<evidence type="ECO:0000259" key="1">
    <source>
        <dbReference type="PROSITE" id="PS50164"/>
    </source>
</evidence>
<name>A0A2V1HU29_9MICO</name>
<dbReference type="Pfam" id="PF09848">
    <property type="entry name" value="SLFN-g3_helicase"/>
    <property type="match status" value="1"/>
</dbReference>
<organism evidence="2 3">
    <name type="scientific">Amnibacterium flavum</name>
    <dbReference type="NCBI Taxonomy" id="2173173"/>
    <lineage>
        <taxon>Bacteria</taxon>
        <taxon>Bacillati</taxon>
        <taxon>Actinomycetota</taxon>
        <taxon>Actinomycetes</taxon>
        <taxon>Micrococcales</taxon>
        <taxon>Microbacteriaceae</taxon>
        <taxon>Amnibacterium</taxon>
    </lineage>
</organism>
<dbReference type="InterPro" id="IPR000305">
    <property type="entry name" value="GIY-YIG_endonuc"/>
</dbReference>
<dbReference type="Gene3D" id="3.40.50.300">
    <property type="entry name" value="P-loop containing nucleotide triphosphate hydrolases"/>
    <property type="match status" value="1"/>
</dbReference>
<dbReference type="OrthoDB" id="3193269at2"/>
<sequence>MTNSRIERIPFSEDAVRVFAESDPLHKNWPVVYLLEGGAQVYVGESLDASSRMRQHLANPRKSSFEAVRVVLDNTYNKSVCLDLEAFLINALNGDGRLNVTNLNAGIVDRDYYDRERYRRSFLDVFEQLRAAGVFDRRIKEIENSDLFKLSPFKALNADQAVAIEGILEALFEDVEKGSAGPIVVQGDPGTGKTIVGVTLAKLLQDIKRADEADVIDGDSLFSDFFTKGYADQIAGYRIGVVVPQQSLRASIKRVFRNTLGLQADMVLSPFEVGASENFYDILIVDESHRLNRRSNQPSARLNQRFREINERLFGSDDVAWTQLDWIRARSQHQILLLDAGQRVKPADLPEDALQHVVAIARHEDRHFPLASQMRVLAGQDYIDYVGRILHGAQPSRVDFPGYDLRFFNDFGQMHDEIRLRDAEHGLARLVAGFAWEWRSRRSKDLFDIEIDGRKLRWNQTDKDWISSETSLEEVGSIHTVQGYDLNYAGVIIGPDLRFDTGAGRLYIDRNSYFDKKGKENNSALGITVTDDDLLEFIAAVYFVLLTRGMRGTYLYVHDLALGDHMRKFFPAAR</sequence>
<keyword evidence="3" id="KW-1185">Reference proteome</keyword>
<proteinExistence type="predicted"/>
<evidence type="ECO:0000313" key="3">
    <source>
        <dbReference type="Proteomes" id="UP000244893"/>
    </source>
</evidence>
<gene>
    <name evidence="2" type="ORF">DDQ50_12680</name>
</gene>
<dbReference type="SUPFAM" id="SSF52540">
    <property type="entry name" value="P-loop containing nucleoside triphosphate hydrolases"/>
    <property type="match status" value="1"/>
</dbReference>
<dbReference type="Proteomes" id="UP000244893">
    <property type="component" value="Unassembled WGS sequence"/>
</dbReference>
<dbReference type="InterPro" id="IPR018647">
    <property type="entry name" value="SLFN_3-like_DNA/RNA_helicase"/>
</dbReference>
<dbReference type="EMBL" id="QEOP01000002">
    <property type="protein sequence ID" value="PVZ94549.1"/>
    <property type="molecule type" value="Genomic_DNA"/>
</dbReference>
<feature type="domain" description="GIY-YIG" evidence="1">
    <location>
        <begin position="28"/>
        <end position="100"/>
    </location>
</feature>
<protein>
    <submittedName>
        <fullName evidence="2">AAA family ATPase</fullName>
    </submittedName>
</protein>
<accession>A0A2V1HU29</accession>
<evidence type="ECO:0000313" key="2">
    <source>
        <dbReference type="EMBL" id="PVZ94549.1"/>
    </source>
</evidence>
<comment type="caution">
    <text evidence="2">The sequence shown here is derived from an EMBL/GenBank/DDBJ whole genome shotgun (WGS) entry which is preliminary data.</text>
</comment>
<dbReference type="CDD" id="cd10439">
    <property type="entry name" value="GIY-YIG_COG3410"/>
    <property type="match status" value="1"/>
</dbReference>
<dbReference type="PROSITE" id="PS50164">
    <property type="entry name" value="GIY_YIG"/>
    <property type="match status" value="1"/>
</dbReference>
<dbReference type="AlphaFoldDB" id="A0A2V1HU29"/>
<reference evidence="2 3" key="1">
    <citation type="submission" date="2018-05" db="EMBL/GenBank/DDBJ databases">
        <title>Amnibacterium sp. M8JJ-5, whole genome shotgun sequence.</title>
        <authorList>
            <person name="Tuo L."/>
        </authorList>
    </citation>
    <scope>NUCLEOTIDE SEQUENCE [LARGE SCALE GENOMIC DNA]</scope>
    <source>
        <strain evidence="2 3">M8JJ-5</strain>
    </source>
</reference>